<evidence type="ECO:0000256" key="12">
    <source>
        <dbReference type="ARBA" id="ARBA00047493"/>
    </source>
</evidence>
<dbReference type="PROSITE" id="PS01012">
    <property type="entry name" value="FOLYLPOLYGLU_SYNT_2"/>
    <property type="match status" value="1"/>
</dbReference>
<keyword evidence="9" id="KW-0460">Magnesium</keyword>
<evidence type="ECO:0000256" key="5">
    <source>
        <dbReference type="ARBA" id="ARBA00022598"/>
    </source>
</evidence>
<protein>
    <recommendedName>
        <fullName evidence="3">tetrahydrofolate synthase</fullName>
        <ecNumber evidence="3">6.3.2.17</ecNumber>
    </recommendedName>
    <alternativeName>
        <fullName evidence="11">Folylpoly-gamma-glutamate synthetase</fullName>
    </alternativeName>
    <alternativeName>
        <fullName evidence="10">Tetrahydrofolylpolyglutamate synthase</fullName>
    </alternativeName>
</protein>
<evidence type="ECO:0000256" key="4">
    <source>
        <dbReference type="ARBA" id="ARBA00022563"/>
    </source>
</evidence>
<dbReference type="InterPro" id="IPR036565">
    <property type="entry name" value="Mur-like_cat_sf"/>
</dbReference>
<organism evidence="14 15">
    <name type="scientific">Lingula anatina</name>
    <name type="common">Brachiopod</name>
    <name type="synonym">Lingula unguis</name>
    <dbReference type="NCBI Taxonomy" id="7574"/>
    <lineage>
        <taxon>Eukaryota</taxon>
        <taxon>Metazoa</taxon>
        <taxon>Spiralia</taxon>
        <taxon>Lophotrochozoa</taxon>
        <taxon>Brachiopoda</taxon>
        <taxon>Linguliformea</taxon>
        <taxon>Lingulata</taxon>
        <taxon>Lingulida</taxon>
        <taxon>Linguloidea</taxon>
        <taxon>Lingulidae</taxon>
        <taxon>Lingula</taxon>
    </lineage>
</organism>
<dbReference type="RefSeq" id="XP_013395673.1">
    <property type="nucleotide sequence ID" value="XM_013540219.1"/>
</dbReference>
<comment type="catalytic activity">
    <reaction evidence="12">
        <text>(6S)-5,6,7,8-tetrahydrofolyl-(gamma-L-Glu)(n) + L-glutamate + ATP = (6S)-5,6,7,8-tetrahydrofolyl-(gamma-L-Glu)(n+1) + ADP + phosphate + H(+)</text>
        <dbReference type="Rhea" id="RHEA:10580"/>
        <dbReference type="Rhea" id="RHEA-COMP:14738"/>
        <dbReference type="Rhea" id="RHEA-COMP:14740"/>
        <dbReference type="ChEBI" id="CHEBI:15378"/>
        <dbReference type="ChEBI" id="CHEBI:29985"/>
        <dbReference type="ChEBI" id="CHEBI:30616"/>
        <dbReference type="ChEBI" id="CHEBI:43474"/>
        <dbReference type="ChEBI" id="CHEBI:141005"/>
        <dbReference type="ChEBI" id="CHEBI:456216"/>
        <dbReference type="EC" id="6.3.2.17"/>
    </reaction>
</comment>
<evidence type="ECO:0000256" key="11">
    <source>
        <dbReference type="ARBA" id="ARBA00030876"/>
    </source>
</evidence>
<dbReference type="FunFam" id="3.40.1190.10:FF:000020">
    <property type="entry name" value="Folylpolyglutamate synthase"/>
    <property type="match status" value="1"/>
</dbReference>
<dbReference type="FunCoup" id="A0A1S3IBX5">
    <property type="interactions" value="1345"/>
</dbReference>
<dbReference type="EC" id="6.3.2.17" evidence="3"/>
<dbReference type="Gene3D" id="3.40.1190.10">
    <property type="entry name" value="Mur-like, catalytic domain"/>
    <property type="match status" value="1"/>
</dbReference>
<evidence type="ECO:0000256" key="2">
    <source>
        <dbReference type="ARBA" id="ARBA00008276"/>
    </source>
</evidence>
<keyword evidence="4" id="KW-0554">One-carbon metabolism</keyword>
<keyword evidence="5" id="KW-0436">Ligase</keyword>
<comment type="pathway">
    <text evidence="1">Cofactor biosynthesis; tetrahydrofolylpolyglutamate biosynthesis.</text>
</comment>
<dbReference type="NCBIfam" id="TIGR01499">
    <property type="entry name" value="folC"/>
    <property type="match status" value="1"/>
</dbReference>
<dbReference type="SUPFAM" id="SSF53623">
    <property type="entry name" value="MurD-like peptide ligases, catalytic domain"/>
    <property type="match status" value="1"/>
</dbReference>
<dbReference type="GeneID" id="106162798"/>
<reference evidence="15" key="1">
    <citation type="submission" date="2025-08" db="UniProtKB">
        <authorList>
            <consortium name="RefSeq"/>
        </authorList>
    </citation>
    <scope>IDENTIFICATION</scope>
    <source>
        <tissue evidence="15">Gonads</tissue>
    </source>
</reference>
<evidence type="ECO:0000256" key="8">
    <source>
        <dbReference type="ARBA" id="ARBA00022840"/>
    </source>
</evidence>
<name>A0A1S3IBX5_LINAN</name>
<dbReference type="KEGG" id="lak:106162798"/>
<dbReference type="SUPFAM" id="SSF53244">
    <property type="entry name" value="MurD-like peptide ligases, peptide-binding domain"/>
    <property type="match status" value="1"/>
</dbReference>
<dbReference type="PANTHER" id="PTHR11136">
    <property type="entry name" value="FOLYLPOLYGLUTAMATE SYNTHASE-RELATED"/>
    <property type="match status" value="1"/>
</dbReference>
<keyword evidence="6" id="KW-0479">Metal-binding</keyword>
<dbReference type="PROSITE" id="PS01011">
    <property type="entry name" value="FOLYLPOLYGLU_SYNT_1"/>
    <property type="match status" value="1"/>
</dbReference>
<gene>
    <name evidence="15" type="primary">LOC106162798</name>
</gene>
<keyword evidence="8" id="KW-0067">ATP-binding</keyword>
<evidence type="ECO:0000256" key="9">
    <source>
        <dbReference type="ARBA" id="ARBA00022842"/>
    </source>
</evidence>
<accession>A0A1S3IBX5</accession>
<dbReference type="GO" id="GO:0004326">
    <property type="term" value="F:tetrahydrofolylpolyglutamate synthase activity"/>
    <property type="evidence" value="ECO:0007669"/>
    <property type="project" value="UniProtKB-EC"/>
</dbReference>
<proteinExistence type="inferred from homology"/>
<dbReference type="InterPro" id="IPR001645">
    <property type="entry name" value="Folylpolyglutamate_synth"/>
</dbReference>
<dbReference type="UniPathway" id="UPA00850"/>
<evidence type="ECO:0000313" key="14">
    <source>
        <dbReference type="Proteomes" id="UP000085678"/>
    </source>
</evidence>
<dbReference type="Proteomes" id="UP000085678">
    <property type="component" value="Unplaced"/>
</dbReference>
<dbReference type="AlphaFoldDB" id="A0A1S3IBX5"/>
<evidence type="ECO:0000313" key="15">
    <source>
        <dbReference type="RefSeq" id="XP_013395673.1"/>
    </source>
</evidence>
<sequence length="624" mass="68568">MMKCFTSSLHASRVTKSYETPWKMFQRCQSYFQAVSTQGTKICPKPTLDEAIDALNGLQSNAAVIEKKRQDREKNGPNVTHSNVPETKRLSELVGVTLDDIDKLNVIHVSGTKGKGSTCAFCESILRAHGYKTGFYSSPHLVEVRERIRLNGLPLSKDMFTDYFWQCYNKLIEGKDSDGGSMPSYFKFLTVMAFKVFVQEKVDVAVIEVGIGGQYDCTNIVRKPVVCGITSLGIDHVSILGDTIEKIAWQKAGIMKPGCPAVTVPQPGDSLQVINQRAKEIGSSLTLAPPIEKYGWSSSSLELGIAGDVQYNNASLALQLCHTWLKKMKGQQDLTKNGVIPPQPHGQSENVDGIPEANIFAVTDLYHQGLKKCSWPGRSQTLKQGRITYFLDGAHTPRSIEVCGEWFNKASSRENKENGRIVRVLLFNSTGERESRKILKPLAGCGFDCAVFCPNIVSTSGDHADLTNNMVTMEKQMLRCQQNKEAFVQLLQTASANGPSDSDEHDIEGIPRKRSKKEYNLKELDIDSDVNENLTKSYAQNELNDFANSTSAPHPFSHKATIPTYAFPTIVDTLGFVSCGEAGPIPSNVDLPEILSTASTVHVLVTGSLHLVGAMLSVLNPDLN</sequence>
<evidence type="ECO:0000256" key="3">
    <source>
        <dbReference type="ARBA" id="ARBA00013025"/>
    </source>
</evidence>
<dbReference type="OrthoDB" id="5212574at2759"/>
<evidence type="ECO:0000256" key="1">
    <source>
        <dbReference type="ARBA" id="ARBA00005150"/>
    </source>
</evidence>
<dbReference type="GO" id="GO:0005829">
    <property type="term" value="C:cytosol"/>
    <property type="evidence" value="ECO:0007669"/>
    <property type="project" value="TreeGrafter"/>
</dbReference>
<dbReference type="Gene3D" id="3.90.190.20">
    <property type="entry name" value="Mur ligase, C-terminal domain"/>
    <property type="match status" value="1"/>
</dbReference>
<evidence type="ECO:0000256" key="10">
    <source>
        <dbReference type="ARBA" id="ARBA00030592"/>
    </source>
</evidence>
<dbReference type="GO" id="GO:0046872">
    <property type="term" value="F:metal ion binding"/>
    <property type="evidence" value="ECO:0007669"/>
    <property type="project" value="UniProtKB-KW"/>
</dbReference>
<keyword evidence="7" id="KW-0547">Nucleotide-binding</keyword>
<dbReference type="PANTHER" id="PTHR11136:SF5">
    <property type="entry name" value="FOLYLPOLYGLUTAMATE SYNTHASE, MITOCHONDRIAL"/>
    <property type="match status" value="1"/>
</dbReference>
<dbReference type="InterPro" id="IPR036615">
    <property type="entry name" value="Mur_ligase_C_dom_sf"/>
</dbReference>
<dbReference type="GO" id="GO:0006730">
    <property type="term" value="P:one-carbon metabolic process"/>
    <property type="evidence" value="ECO:0007669"/>
    <property type="project" value="UniProtKB-KW"/>
</dbReference>
<dbReference type="STRING" id="7574.A0A1S3IBX5"/>
<comment type="similarity">
    <text evidence="2">Belongs to the folylpolyglutamate synthase family.</text>
</comment>
<dbReference type="InParanoid" id="A0A1S3IBX5"/>
<dbReference type="GO" id="GO:0005524">
    <property type="term" value="F:ATP binding"/>
    <property type="evidence" value="ECO:0007669"/>
    <property type="project" value="UniProtKB-KW"/>
</dbReference>
<evidence type="ECO:0000256" key="7">
    <source>
        <dbReference type="ARBA" id="ARBA00022741"/>
    </source>
</evidence>
<dbReference type="InterPro" id="IPR018109">
    <property type="entry name" value="Folylpolyglutamate_synth_CS"/>
</dbReference>
<evidence type="ECO:0000256" key="13">
    <source>
        <dbReference type="SAM" id="MobiDB-lite"/>
    </source>
</evidence>
<dbReference type="GO" id="GO:0005739">
    <property type="term" value="C:mitochondrion"/>
    <property type="evidence" value="ECO:0007669"/>
    <property type="project" value="TreeGrafter"/>
</dbReference>
<keyword evidence="14" id="KW-1185">Reference proteome</keyword>
<evidence type="ECO:0000256" key="6">
    <source>
        <dbReference type="ARBA" id="ARBA00022723"/>
    </source>
</evidence>
<feature type="region of interest" description="Disordered" evidence="13">
    <location>
        <begin position="495"/>
        <end position="514"/>
    </location>
</feature>